<feature type="region of interest" description="Disordered" evidence="7">
    <location>
        <begin position="2567"/>
        <end position="2641"/>
    </location>
</feature>
<dbReference type="FunFam" id="1.10.1900.10:FF:000002">
    <property type="entry name" value="E3 ubiquitin-protein ligase UBR5 isoform X1"/>
    <property type="match status" value="1"/>
</dbReference>
<evidence type="ECO:0000313" key="9">
    <source>
        <dbReference type="Proteomes" id="UP001152795"/>
    </source>
</evidence>
<sequence length="3032" mass="334381">MRQLPPHICGGRQVAKLCLLWGKSAMSKESSDTLAALIENKFLHIFGREFVEAVKFAMEMCKYNFLPKFEQLQAIYYLSRGKDVFVHLRTGFGKSLIYTLFPYVCDALRSSPNNDCRSSIVVLISPLISLMDDQMAKMAERGIHSVKLTDLKDRQVEDLRRGKSNIKIALLSPEAFTSLTGHQRPKFCFLTETTPDIDQWHKITEQLGTPEEVFFEKLQPTVRMYCKSRQRHRGKSFEELFPDELFPHDTPRDLRKTADARDFLTKVLVVDPSKRYSVDQALQHPYVHIWYDKGEVLGPAPEKYDHSIDEQEHTVEAWKSMIYEKVLEYQSKHNEGPMKYDMSSQANGETTEPASQESSSGFVGFSSNNDLKFKDIVNRRKEDSCVSSIPCAVKDFVLGPNHVALLFEDGTICRQRFSVSPEQADVASKEPVAASEEGSSARSTSHVVLHGIGDRGESSWLLPSGESFAALSGHPALRWSSSNNPVTLRACSRLATRGRGRVVRGRGRGGASGWLTSRSVVPASAVPEELIAQAQVVLQDKSRAAIVRELQRTNLDVNLAVNNLLSRDEEDGDDQEEGESYIPGEDLFSILENGLHPDDPAIMMEADAIFPEEMFYSSLPRRMGSRASRFFEREFEAERDRDRERDLLRRERWWSGLGLAENSAGNKNNNNSSQDKSQAKKSTKEPVTFMGELEHWPGEKSSMPVFVKMASMHSELVCLDNEGNLHQWKWNEPAPFPALNERGSKITHPKTKSLGLFNENVVKLSACSSRATVATRSGKVATWLDETLSAVASKLEHSAKMFPDFEKEKIHEIFTCPLYTCVQTVPGNLYWWGVLPSDQRRKLMEKAKARAKKDRITGISEIVVGAQVCLRSSPLYNAGALAFNVGNETPRVGEVVTSLWNFAVNKLRFKVISPNGNKEKAGPASAAGQPDVSPVIGSKRKASDESDGVSKEEEWDLKEVVFVEDKQNSSIGVVLKVDGLYAAVLFPSKEKPSVPPSSPSDPMSLLKNCRLVRKDELQVVKSSANHKVPDCIQKSPKPLVIPSGATPMTIAVANDGVHAVLKRGSRMSYALFNLANGKAVPGGVFPAETASFLSKTSTIPMQLNPSVVGPVMVLQDSTGALIPLEKDSLGGVKEPLWLGLPPVHILRIAVSSSKDNKKVAVVALSLPIATLISEVVDLNETAVIGFVDHLTQKCPDEIPEVLKETCDGNRNILHVCVSSAVPSETRDASTRSTTNATSGTPSPSIGSSRSISIREMMQKAVMAARAANLDVDDDTAIPTLHWPPDPPTSNTTSSNTTSNTSGTTPAAPTTAGATTADTAPAVTVPPNPPEEDKQTKALRILKLFCNNEKLKPHLQSLLAAKDADGYTPFMLAVCRRAYPSALFLFETAKDFATDPETKIVNQDRLMSMICPADTSGMSSPLYLLCCNDTCSFTWTGTKHIRQNIFECRTCGLTGTLCCCTECARVCHRGHDCKIKKKPPIAYCDCWRKCKCKALIPGHEETRTELLKKLVSETDLITKANGKGEHILLFLVQTVSRQITEQRAYCPKGIDVHPNKRRVQAAVAAAKGETNFPDHDLEPPKFARQALELIIKEWSAVKNMVLSGAKSTDRNVGPDATPGENLAQSMLTSQEQQQYLKNQDGTTRLDSFTHCLISKCPTEIVDQFLKTLSTALSDSAGTGNEEALMVAKRFVRSVARVMVVLTSEKTPSIAKKKLLAMQQQNKCTKVFQSMLMIAIPELIHMANSLIAPVRLGVCRPAGPFSYLTSDNTTSNDEPSIGEELFNIEPMRHRPSTPSPEPTRVSRDRLDSDFIPDSQVEQLEVGDPQPSGDVGELHDIEVVDGAEIQALVSDSGIDLLNDVSQRGRVEHMDTSEDNPPDQASDPAHSSRGSTAGELSRGRRRQRSTDGGAENENGNESDMDLELLAESESDSDEDGVPPGEDRARRLTTGGYDPPSNACVVSRCVLYSEDDSSSGDDDVVENEIDQVEDDEEMDEEGGGRDENETSGARVLDVQRAAGRETNTTPHVMQWALSNSIMPGVIINSTSGLSSALLYGEPAQHSVGGSGSAAAAASGVTSAASASDTSSAIARSHYSALNSASALARLFATLVREITGLLIGGYRTLKFTELHSLCCMMDRELKDTWEWLWTIMESTESQLRFGTSLAAASDPSHPGHPLHQGQGKAGTSKDKRSADEAISMDKRAKRLGIYTNDVARQDFLTYVLSLIRGSENEHGDSLPKVDVASLRHVAFVLDALIYYLRNNPAGTLNQSKRARFDVFDEGNMTTDDEGAADIEDEDDDNDVTDDVTGSRDQQRFFRRSDSTTVLGCEPPEPLHTPLRESLPLAEKPHLLNRNARREQLFGAVQEPSFTEGQHGSHSRTLGLSYAIGTETGMKYDKDTVNKDASSSSADQAESNRKPTASEAWTSGPTDFRIIGILPPNFLLGRWRLCLELFGRVFLEDVGAEPSSVLNELGRFDVKETSFRREMDRLKNTSQRDLTLELERDHDQLIQQTIRQLNSHFGRRPPTCKPSVIHRVKVTFKNEPGEGSGVTRSFFTAIGNAFMSADKLPKLENLTTPSASSSIMHKLRAQERERERRKMFRARKDRLRDRDHQESHQQLNADARPFFYSRSDSADSDDGEGDALPSHRQSIGERLYPRVQSMHPAFASKITGMLLELSPSQLLLLLASEDTLRTRVDEAVELLLKKNREANKDEVDVTAPSTTPTVNSAPDVPPAEEDNAALFYQPGHSGFYSPRPGNNTSERLNAFRNVGRVIGLCLVQNEICPITLNRHVIKFLLGRTIGWHDFAFFDPTMYETLRKLIVDAELPNATELFSALDITFSVELSPDEGAKRVDLMPGGQECAVTPANVHSYARKYALQRMEVCAKKPLKAMRAGLLDTIPASSLDGLTAEDFRLLLNGTGEVKIPQLMDYTSFNDESGGAGSAKLLKFFKWFWSILEKMPMAQRQDLMYFWTSSPSLPASEEGFQPKPSVTVKPANDQQLPTANTCISRLYIPLYSSKLILKNKLLMAIKTKTFGFV</sequence>
<feature type="compositionally biased region" description="Basic and acidic residues" evidence="7">
    <location>
        <begin position="941"/>
        <end position="950"/>
    </location>
</feature>
<dbReference type="Gene3D" id="3.30.2160.10">
    <property type="entry name" value="Hect, E3 ligase catalytic domain"/>
    <property type="match status" value="1"/>
</dbReference>
<dbReference type="GO" id="GO:0106310">
    <property type="term" value="F:protein serine kinase activity"/>
    <property type="evidence" value="ECO:0007669"/>
    <property type="project" value="UniProtKB-UniRule"/>
</dbReference>
<dbReference type="GO" id="GO:0005737">
    <property type="term" value="C:cytoplasm"/>
    <property type="evidence" value="ECO:0007669"/>
    <property type="project" value="UniProtKB-SubCell"/>
</dbReference>
<accession>A0A7D9HYK1</accession>
<feature type="region of interest" description="Disordered" evidence="7">
    <location>
        <begin position="917"/>
        <end position="950"/>
    </location>
</feature>
<dbReference type="PANTHER" id="PTHR46276:SF1">
    <property type="entry name" value="E3 UBIQUITIN-PROTEIN LIGASE UBR5"/>
    <property type="match status" value="1"/>
</dbReference>
<feature type="region of interest" description="Disordered" evidence="7">
    <location>
        <begin position="2160"/>
        <end position="2192"/>
    </location>
</feature>
<dbReference type="InterPro" id="IPR047503">
    <property type="entry name" value="UBR-box_UBR5"/>
</dbReference>
<feature type="compositionally biased region" description="Low complexity" evidence="7">
    <location>
        <begin position="1288"/>
        <end position="1322"/>
    </location>
</feature>
<dbReference type="OrthoDB" id="298098at2759"/>
<dbReference type="Gene3D" id="3.40.50.300">
    <property type="entry name" value="P-loop containing nucleotide triphosphate hydrolases"/>
    <property type="match status" value="1"/>
</dbReference>
<evidence type="ECO:0000256" key="7">
    <source>
        <dbReference type="SAM" id="MobiDB-lite"/>
    </source>
</evidence>
<dbReference type="FunFam" id="3.30.2410.10:FF:000008">
    <property type="entry name" value="Putative E3 ubiquitin-protein ligase UBR5"/>
    <property type="match status" value="1"/>
</dbReference>
<dbReference type="GO" id="GO:0034450">
    <property type="term" value="F:ubiquitin-ubiquitin ligase activity"/>
    <property type="evidence" value="ECO:0007669"/>
    <property type="project" value="TreeGrafter"/>
</dbReference>
<feature type="compositionally biased region" description="Basic and acidic residues" evidence="7">
    <location>
        <begin position="2600"/>
        <end position="2609"/>
    </location>
</feature>
<dbReference type="Gene3D" id="3.30.2410.10">
    <property type="entry name" value="Hect, E3 ligase catalytic domain"/>
    <property type="match status" value="1"/>
</dbReference>
<keyword evidence="3" id="KW-0863">Zinc-finger</keyword>
<dbReference type="FunFam" id="1.10.8.10:FF:000009">
    <property type="entry name" value="Putative E3 ubiquitin-protein ligase UBR5"/>
    <property type="match status" value="1"/>
</dbReference>
<dbReference type="GO" id="GO:0090263">
    <property type="term" value="P:positive regulation of canonical Wnt signaling pathway"/>
    <property type="evidence" value="ECO:0007669"/>
    <property type="project" value="TreeGrafter"/>
</dbReference>
<feature type="region of interest" description="Disordered" evidence="7">
    <location>
        <begin position="1981"/>
        <end position="2005"/>
    </location>
</feature>
<dbReference type="GO" id="GO:0004707">
    <property type="term" value="F:MAP kinase activity"/>
    <property type="evidence" value="ECO:0007669"/>
    <property type="project" value="UniProtKB-UniRule"/>
</dbReference>
<feature type="region of interest" description="Disordered" evidence="7">
    <location>
        <begin position="660"/>
        <end position="685"/>
    </location>
</feature>
<reference evidence="8" key="1">
    <citation type="submission" date="2020-04" db="EMBL/GenBank/DDBJ databases">
        <authorList>
            <person name="Alioto T."/>
            <person name="Alioto T."/>
            <person name="Gomez Garrido J."/>
        </authorList>
    </citation>
    <scope>NUCLEOTIDE SEQUENCE</scope>
    <source>
        <strain evidence="8">A484AB</strain>
    </source>
</reference>
<dbReference type="GO" id="GO:0008270">
    <property type="term" value="F:zinc ion binding"/>
    <property type="evidence" value="ECO:0007669"/>
    <property type="project" value="UniProtKB-KW"/>
</dbReference>
<dbReference type="InterPro" id="IPR011009">
    <property type="entry name" value="Kinase-like_dom_sf"/>
</dbReference>
<evidence type="ECO:0000256" key="5">
    <source>
        <dbReference type="ARBA" id="ARBA00022833"/>
    </source>
</evidence>
<dbReference type="SUPFAM" id="SSF52540">
    <property type="entry name" value="P-loop containing nucleoside triphosphate hydrolases"/>
    <property type="match status" value="1"/>
</dbReference>
<evidence type="ECO:0000256" key="2">
    <source>
        <dbReference type="ARBA" id="ARBA00022723"/>
    </source>
</evidence>
<dbReference type="Gene3D" id="3.90.1750.10">
    <property type="entry name" value="Hect, E3 ligase catalytic domains"/>
    <property type="match status" value="1"/>
</dbReference>
<dbReference type="InterPro" id="IPR000569">
    <property type="entry name" value="HECT_dom"/>
</dbReference>
<feature type="compositionally biased region" description="Acidic residues" evidence="7">
    <location>
        <begin position="2281"/>
        <end position="2300"/>
    </location>
</feature>
<dbReference type="Pfam" id="PF00270">
    <property type="entry name" value="DEAD"/>
    <property type="match status" value="1"/>
</dbReference>
<evidence type="ECO:0000256" key="3">
    <source>
        <dbReference type="ARBA" id="ARBA00022771"/>
    </source>
</evidence>
<dbReference type="GO" id="GO:0005634">
    <property type="term" value="C:nucleus"/>
    <property type="evidence" value="ECO:0007669"/>
    <property type="project" value="TreeGrafter"/>
</dbReference>
<dbReference type="InterPro" id="IPR002004">
    <property type="entry name" value="PABP_HYD_C"/>
</dbReference>
<keyword evidence="2" id="KW-0479">Metal-binding</keyword>
<comment type="function">
    <text evidence="6">Responds to activation by environmental stress and pro-inflammatory cytokines by phosphorylating a number of transcription factors, and thus regulates transcriptional activity.</text>
</comment>
<dbReference type="SUPFAM" id="SSF56112">
    <property type="entry name" value="Protein kinase-like (PK-like)"/>
    <property type="match status" value="1"/>
</dbReference>
<dbReference type="CDD" id="cd14423">
    <property type="entry name" value="CUE_UBR5"/>
    <property type="match status" value="1"/>
</dbReference>
<keyword evidence="6" id="KW-0723">Serine/threonine-protein kinase</keyword>
<feature type="compositionally biased region" description="Low complexity" evidence="7">
    <location>
        <begin position="662"/>
        <end position="676"/>
    </location>
</feature>
<feature type="compositionally biased region" description="Low complexity" evidence="7">
    <location>
        <begin position="1237"/>
        <end position="1250"/>
    </location>
</feature>
<evidence type="ECO:0000256" key="4">
    <source>
        <dbReference type="ARBA" id="ARBA00022786"/>
    </source>
</evidence>
<dbReference type="InterPro" id="IPR036053">
    <property type="entry name" value="PABP-dom"/>
</dbReference>
<dbReference type="Gene3D" id="1.10.1900.10">
    <property type="entry name" value="c-terminal domain of poly(a) binding protein"/>
    <property type="match status" value="1"/>
</dbReference>
<dbReference type="SMART" id="SM00119">
    <property type="entry name" value="HECTc"/>
    <property type="match status" value="1"/>
</dbReference>
<dbReference type="GO" id="GO:0005524">
    <property type="term" value="F:ATP binding"/>
    <property type="evidence" value="ECO:0007669"/>
    <property type="project" value="UniProtKB-UniRule"/>
</dbReference>
<feature type="region of interest" description="Disordered" evidence="7">
    <location>
        <begin position="1864"/>
        <end position="1951"/>
    </location>
</feature>
<dbReference type="InterPro" id="IPR011545">
    <property type="entry name" value="DEAD/DEAH_box_helicase_dom"/>
</dbReference>
<feature type="region of interest" description="Disordered" evidence="7">
    <location>
        <begin position="2276"/>
        <end position="2306"/>
    </location>
</feature>
<dbReference type="PROSITE" id="PS50237">
    <property type="entry name" value="HECT"/>
    <property type="match status" value="1"/>
</dbReference>
<organism evidence="8 9">
    <name type="scientific">Paramuricea clavata</name>
    <name type="common">Red gorgonian</name>
    <name type="synonym">Violescent sea-whip</name>
    <dbReference type="NCBI Taxonomy" id="317549"/>
    <lineage>
        <taxon>Eukaryota</taxon>
        <taxon>Metazoa</taxon>
        <taxon>Cnidaria</taxon>
        <taxon>Anthozoa</taxon>
        <taxon>Octocorallia</taxon>
        <taxon>Malacalcyonacea</taxon>
        <taxon>Plexauridae</taxon>
        <taxon>Paramuricea</taxon>
    </lineage>
</organism>
<evidence type="ECO:0000256" key="6">
    <source>
        <dbReference type="RuleBase" id="RU368052"/>
    </source>
</evidence>
<name>A0A7D9HYK1_PARCT</name>
<dbReference type="SMART" id="SM00517">
    <property type="entry name" value="PolyA"/>
    <property type="match status" value="1"/>
</dbReference>
<comment type="subcellular location">
    <subcellularLocation>
        <location evidence="6">Cytoplasm</location>
    </subcellularLocation>
</comment>
<dbReference type="EC" id="2.7.11.24" evidence="6"/>
<dbReference type="Pfam" id="PF00658">
    <property type="entry name" value="MLLE"/>
    <property type="match status" value="1"/>
</dbReference>
<evidence type="ECO:0000313" key="8">
    <source>
        <dbReference type="EMBL" id="CAB3992156.1"/>
    </source>
</evidence>
<dbReference type="SUPFAM" id="SSF63570">
    <property type="entry name" value="PABC (PABP) domain"/>
    <property type="match status" value="1"/>
</dbReference>
<feature type="region of interest" description="Disordered" evidence="7">
    <location>
        <begin position="2391"/>
        <end position="2419"/>
    </location>
</feature>
<dbReference type="Gene3D" id="1.10.8.10">
    <property type="entry name" value="DNA helicase RuvA subunit, C-terminal domain"/>
    <property type="match status" value="1"/>
</dbReference>
<dbReference type="SUPFAM" id="SSF56204">
    <property type="entry name" value="Hect, E3 ligase catalytic domain"/>
    <property type="match status" value="1"/>
</dbReference>
<feature type="region of interest" description="Disordered" evidence="7">
    <location>
        <begin position="1223"/>
        <end position="1250"/>
    </location>
</feature>
<dbReference type="GO" id="GO:0043130">
    <property type="term" value="F:ubiquitin binding"/>
    <property type="evidence" value="ECO:0007669"/>
    <property type="project" value="InterPro"/>
</dbReference>
<protein>
    <recommendedName>
        <fullName evidence="6">Stress-activated protein kinase JNK</fullName>
        <ecNumber evidence="6">2.7.11.24</ecNumber>
    </recommendedName>
</protein>
<comment type="catalytic activity">
    <reaction evidence="6">
        <text>L-seryl-[protein] + ATP = O-phospho-L-seryl-[protein] + ADP + H(+)</text>
        <dbReference type="Rhea" id="RHEA:17989"/>
        <dbReference type="Rhea" id="RHEA-COMP:9863"/>
        <dbReference type="Rhea" id="RHEA-COMP:11604"/>
        <dbReference type="ChEBI" id="CHEBI:15378"/>
        <dbReference type="ChEBI" id="CHEBI:29999"/>
        <dbReference type="ChEBI" id="CHEBI:30616"/>
        <dbReference type="ChEBI" id="CHEBI:83421"/>
        <dbReference type="ChEBI" id="CHEBI:456216"/>
    </reaction>
</comment>
<keyword evidence="4" id="KW-0833">Ubl conjugation pathway</keyword>
<dbReference type="GO" id="GO:0016874">
    <property type="term" value="F:ligase activity"/>
    <property type="evidence" value="ECO:0007669"/>
    <property type="project" value="UniProtKB-KW"/>
</dbReference>
<feature type="region of interest" description="Disordered" evidence="7">
    <location>
        <begin position="1275"/>
        <end position="1333"/>
    </location>
</feature>
<dbReference type="GO" id="GO:0000209">
    <property type="term" value="P:protein polyubiquitination"/>
    <property type="evidence" value="ECO:0007669"/>
    <property type="project" value="TreeGrafter"/>
</dbReference>
<feature type="compositionally biased region" description="Basic and acidic residues" evidence="7">
    <location>
        <begin position="2182"/>
        <end position="2192"/>
    </location>
</feature>
<evidence type="ECO:0000256" key="1">
    <source>
        <dbReference type="ARBA" id="ARBA00022553"/>
    </source>
</evidence>
<keyword evidence="6" id="KW-0067">ATP-binding</keyword>
<dbReference type="InterPro" id="IPR027417">
    <property type="entry name" value="P-loop_NTPase"/>
</dbReference>
<keyword evidence="5" id="KW-0862">Zinc</keyword>
<dbReference type="Pfam" id="PF11547">
    <property type="entry name" value="E3_UbLigase_EDD"/>
    <property type="match status" value="1"/>
</dbReference>
<feature type="region of interest" description="Disordered" evidence="7">
    <location>
        <begin position="335"/>
        <end position="361"/>
    </location>
</feature>
<dbReference type="Pfam" id="PF00632">
    <property type="entry name" value="HECT"/>
    <property type="match status" value="1"/>
</dbReference>
<dbReference type="Gene3D" id="1.10.510.10">
    <property type="entry name" value="Transferase(Phosphotransferase) domain 1"/>
    <property type="match status" value="1"/>
</dbReference>
<dbReference type="InterPro" id="IPR035983">
    <property type="entry name" value="Hect_E3_ubiquitin_ligase"/>
</dbReference>
<gene>
    <name evidence="8" type="ORF">PACLA_8A067812</name>
</gene>
<comment type="catalytic activity">
    <reaction evidence="6">
        <text>L-threonyl-[protein] + ATP = O-phospho-L-threonyl-[protein] + ADP + H(+)</text>
        <dbReference type="Rhea" id="RHEA:46608"/>
        <dbReference type="Rhea" id="RHEA-COMP:11060"/>
        <dbReference type="Rhea" id="RHEA-COMP:11605"/>
        <dbReference type="ChEBI" id="CHEBI:15378"/>
        <dbReference type="ChEBI" id="CHEBI:30013"/>
        <dbReference type="ChEBI" id="CHEBI:30616"/>
        <dbReference type="ChEBI" id="CHEBI:61977"/>
        <dbReference type="ChEBI" id="CHEBI:456216"/>
    </reaction>
</comment>
<keyword evidence="6" id="KW-0460">Magnesium</keyword>
<dbReference type="PRINTS" id="PR01772">
    <property type="entry name" value="JNKMAPKINASE"/>
</dbReference>
<keyword evidence="8" id="KW-0436">Ligase</keyword>
<proteinExistence type="inferred from homology"/>
<comment type="caution">
    <text evidence="8">The sequence shown here is derived from an EMBL/GenBank/DDBJ whole genome shotgun (WGS) entry which is preliminary data.</text>
</comment>
<feature type="compositionally biased region" description="Polar residues" evidence="7">
    <location>
        <begin position="342"/>
        <end position="357"/>
    </location>
</feature>
<dbReference type="InterPro" id="IPR009091">
    <property type="entry name" value="RCC1/BLIP-II"/>
</dbReference>
<keyword evidence="6" id="KW-0808">Transferase</keyword>
<feature type="compositionally biased region" description="Acidic residues" evidence="7">
    <location>
        <begin position="1981"/>
        <end position="1992"/>
    </location>
</feature>
<dbReference type="SUPFAM" id="SSF50985">
    <property type="entry name" value="RCC1/BLIP-II"/>
    <property type="match status" value="1"/>
</dbReference>
<dbReference type="InterPro" id="IPR024725">
    <property type="entry name" value="UBR5_UBA"/>
</dbReference>
<keyword evidence="9" id="KW-1185">Reference proteome</keyword>
<dbReference type="InterPro" id="IPR008351">
    <property type="entry name" value="MAPK_JNK"/>
</dbReference>
<dbReference type="SMART" id="SM00396">
    <property type="entry name" value="ZnF_UBR1"/>
    <property type="match status" value="1"/>
</dbReference>
<dbReference type="EMBL" id="CACRXK020001990">
    <property type="protein sequence ID" value="CAB3992156.1"/>
    <property type="molecule type" value="Genomic_DNA"/>
</dbReference>
<feature type="region of interest" description="Disordered" evidence="7">
    <location>
        <begin position="1784"/>
        <end position="1803"/>
    </location>
</feature>
<keyword evidence="6" id="KW-0418">Kinase</keyword>
<dbReference type="GO" id="GO:0003723">
    <property type="term" value="F:RNA binding"/>
    <property type="evidence" value="ECO:0007669"/>
    <property type="project" value="InterPro"/>
</dbReference>
<dbReference type="PROSITE" id="PS51157">
    <property type="entry name" value="ZF_UBR"/>
    <property type="match status" value="1"/>
</dbReference>
<feature type="compositionally biased region" description="Acidic residues" evidence="7">
    <location>
        <begin position="1910"/>
        <end position="1932"/>
    </location>
</feature>
<comment type="similarity">
    <text evidence="6">Belongs to the protein kinase superfamily. CMGC Ser/Thr protein kinase family. MAP kinase subfamily.</text>
</comment>
<dbReference type="PANTHER" id="PTHR46276">
    <property type="entry name" value="E3 UBIQUITIN-PROTEIN LIGASE UBR5"/>
    <property type="match status" value="1"/>
</dbReference>
<dbReference type="PROSITE" id="PS51309">
    <property type="entry name" value="PABC"/>
    <property type="match status" value="1"/>
</dbReference>
<keyword evidence="1 6" id="KW-0597">Phosphoprotein</keyword>
<dbReference type="CDD" id="cd19675">
    <property type="entry name" value="UBR-box_UBR5"/>
    <property type="match status" value="1"/>
</dbReference>
<dbReference type="InterPro" id="IPR003126">
    <property type="entry name" value="Znf_UBR"/>
</dbReference>
<comment type="cofactor">
    <cofactor evidence="6">
        <name>Mg(2+)</name>
        <dbReference type="ChEBI" id="CHEBI:18420"/>
    </cofactor>
</comment>
<keyword evidence="6" id="KW-0547">Nucleotide-binding</keyword>
<dbReference type="Proteomes" id="UP001152795">
    <property type="component" value="Unassembled WGS sequence"/>
</dbReference>
<feature type="compositionally biased region" description="Polar residues" evidence="7">
    <location>
        <begin position="2567"/>
        <end position="2577"/>
    </location>
</feature>